<evidence type="ECO:0008006" key="4">
    <source>
        <dbReference type="Google" id="ProtNLM"/>
    </source>
</evidence>
<dbReference type="AlphaFoldDB" id="A0AA39IA40"/>
<comment type="caution">
    <text evidence="2">The sequence shown here is derived from an EMBL/GenBank/DDBJ whole genome shotgun (WGS) entry which is preliminary data.</text>
</comment>
<dbReference type="PANTHER" id="PTHR21824:SF3">
    <property type="entry name" value="DUF5683 DOMAIN-CONTAINING PROTEIN"/>
    <property type="match status" value="1"/>
</dbReference>
<dbReference type="GO" id="GO:0016020">
    <property type="term" value="C:membrane"/>
    <property type="evidence" value="ECO:0007669"/>
    <property type="project" value="TreeGrafter"/>
</dbReference>
<accession>A0AA39IA40</accession>
<dbReference type="EMBL" id="JAUCMV010000002">
    <property type="protein sequence ID" value="KAK0420625.1"/>
    <property type="molecule type" value="Genomic_DNA"/>
</dbReference>
<feature type="region of interest" description="Disordered" evidence="1">
    <location>
        <begin position="291"/>
        <end position="316"/>
    </location>
</feature>
<dbReference type="Proteomes" id="UP001175271">
    <property type="component" value="Unassembled WGS sequence"/>
</dbReference>
<evidence type="ECO:0000313" key="2">
    <source>
        <dbReference type="EMBL" id="KAK0420625.1"/>
    </source>
</evidence>
<name>A0AA39IA40_9BILA</name>
<sequence>MKQMHWAKQAYLCSIAAYPLGYLFVHAVRDDLKFTKLYVNRLEQQPPDHLSELFESELLKAKMKRSFNAKLALTDELEPKTYGSFLIKPGAEIQLPIRMAFRDVEGARELGKSMELDMGIPSSRRKVDMNTHLADEMVTRMILSPAAKQFAIQREIVRAQSGTKLVAPPMIWCGVTTLGYQFVKFMTPILGPIPASLICLAAAVEAFWTINNHYRANLEKQIDREVLELDPSYATGAREYLKTSMRLGRFLRKKMGEAGESVFSEIGDCLKTDAKYSARLTEIDHYLREKEGHTTQSRRKRVKQQSVHIDYSDIDD</sequence>
<protein>
    <recommendedName>
        <fullName evidence="4">Transmembrane protein 177</fullName>
    </recommendedName>
</protein>
<proteinExistence type="predicted"/>
<gene>
    <name evidence="2" type="ORF">QR680_014800</name>
</gene>
<reference evidence="2" key="1">
    <citation type="submission" date="2023-06" db="EMBL/GenBank/DDBJ databases">
        <title>Genomic analysis of the entomopathogenic nematode Steinernema hermaphroditum.</title>
        <authorList>
            <person name="Schwarz E.M."/>
            <person name="Heppert J.K."/>
            <person name="Baniya A."/>
            <person name="Schwartz H.T."/>
            <person name="Tan C.-H."/>
            <person name="Antoshechkin I."/>
            <person name="Sternberg P.W."/>
            <person name="Goodrich-Blair H."/>
            <person name="Dillman A.R."/>
        </authorList>
    </citation>
    <scope>NUCLEOTIDE SEQUENCE</scope>
    <source>
        <strain evidence="2">PS9179</strain>
        <tissue evidence="2">Whole animal</tissue>
    </source>
</reference>
<dbReference type="InterPro" id="IPR026620">
    <property type="entry name" value="TMEM177"/>
</dbReference>
<dbReference type="PANTHER" id="PTHR21824">
    <property type="entry name" value="TRANSMEMBRANE PROTEIN 177"/>
    <property type="match status" value="1"/>
</dbReference>
<evidence type="ECO:0000313" key="3">
    <source>
        <dbReference type="Proteomes" id="UP001175271"/>
    </source>
</evidence>
<keyword evidence="3" id="KW-1185">Reference proteome</keyword>
<organism evidence="2 3">
    <name type="scientific">Steinernema hermaphroditum</name>
    <dbReference type="NCBI Taxonomy" id="289476"/>
    <lineage>
        <taxon>Eukaryota</taxon>
        <taxon>Metazoa</taxon>
        <taxon>Ecdysozoa</taxon>
        <taxon>Nematoda</taxon>
        <taxon>Chromadorea</taxon>
        <taxon>Rhabditida</taxon>
        <taxon>Tylenchina</taxon>
        <taxon>Panagrolaimomorpha</taxon>
        <taxon>Strongyloidoidea</taxon>
        <taxon>Steinernematidae</taxon>
        <taxon>Steinernema</taxon>
    </lineage>
</organism>
<evidence type="ECO:0000256" key="1">
    <source>
        <dbReference type="SAM" id="MobiDB-lite"/>
    </source>
</evidence>